<name>A0A956M1N9_UNCEI</name>
<dbReference type="EMBL" id="JAGQHR010000523">
    <property type="protein sequence ID" value="MCA9728942.1"/>
    <property type="molecule type" value="Genomic_DNA"/>
</dbReference>
<reference evidence="2" key="2">
    <citation type="journal article" date="2021" name="Microbiome">
        <title>Successional dynamics and alternative stable states in a saline activated sludge microbial community over 9 years.</title>
        <authorList>
            <person name="Wang Y."/>
            <person name="Ye J."/>
            <person name="Ju F."/>
            <person name="Liu L."/>
            <person name="Boyd J.A."/>
            <person name="Deng Y."/>
            <person name="Parks D.H."/>
            <person name="Jiang X."/>
            <person name="Yin X."/>
            <person name="Woodcroft B.J."/>
            <person name="Tyson G.W."/>
            <person name="Hugenholtz P."/>
            <person name="Polz M.F."/>
            <person name="Zhang T."/>
        </authorList>
    </citation>
    <scope>NUCLEOTIDE SEQUENCE</scope>
    <source>
        <strain evidence="2">HKST-UBA01</strain>
    </source>
</reference>
<reference evidence="2" key="1">
    <citation type="submission" date="2020-04" db="EMBL/GenBank/DDBJ databases">
        <authorList>
            <person name="Zhang T."/>
        </authorList>
    </citation>
    <scope>NUCLEOTIDE SEQUENCE</scope>
    <source>
        <strain evidence="2">HKST-UBA01</strain>
    </source>
</reference>
<evidence type="ECO:0000313" key="2">
    <source>
        <dbReference type="EMBL" id="MCA9728942.1"/>
    </source>
</evidence>
<gene>
    <name evidence="2" type="ORF">KC729_14720</name>
</gene>
<dbReference type="Proteomes" id="UP000697710">
    <property type="component" value="Unassembled WGS sequence"/>
</dbReference>
<proteinExistence type="predicted"/>
<organism evidence="2 3">
    <name type="scientific">Eiseniibacteriota bacterium</name>
    <dbReference type="NCBI Taxonomy" id="2212470"/>
    <lineage>
        <taxon>Bacteria</taxon>
        <taxon>Candidatus Eiseniibacteriota</taxon>
    </lineage>
</organism>
<evidence type="ECO:0000256" key="1">
    <source>
        <dbReference type="SAM" id="Coils"/>
    </source>
</evidence>
<protein>
    <submittedName>
        <fullName evidence="2">Uncharacterized protein</fullName>
    </submittedName>
</protein>
<accession>A0A956M1N9</accession>
<evidence type="ECO:0000313" key="3">
    <source>
        <dbReference type="Proteomes" id="UP000697710"/>
    </source>
</evidence>
<dbReference type="AlphaFoldDB" id="A0A956M1N9"/>
<keyword evidence="1" id="KW-0175">Coiled coil</keyword>
<sequence length="145" mass="17034">NFARMQDISKVMVTFLETWIPKWEDNQAKLNDLPKEITRVEQTTSAVESQVAQLRKQLDDAQGERHRNEQVYQLLEKLFNVWSIPRQRGSGLRQAKFYMEQGLISLHPKLFQAMRECGVESGLEWHSKKDTMHFEVPPPKPARKK</sequence>
<feature type="coiled-coil region" evidence="1">
    <location>
        <begin position="37"/>
        <end position="71"/>
    </location>
</feature>
<feature type="non-terminal residue" evidence="2">
    <location>
        <position position="1"/>
    </location>
</feature>
<comment type="caution">
    <text evidence="2">The sequence shown here is derived from an EMBL/GenBank/DDBJ whole genome shotgun (WGS) entry which is preliminary data.</text>
</comment>